<gene>
    <name evidence="2" type="ORF">PCOR1329_LOCUS17075</name>
</gene>
<keyword evidence="3" id="KW-1185">Reference proteome</keyword>
<name>A0ABN9R3V2_9DINO</name>
<accession>A0ABN9R3V2</accession>
<feature type="region of interest" description="Disordered" evidence="1">
    <location>
        <begin position="140"/>
        <end position="175"/>
    </location>
</feature>
<protein>
    <recommendedName>
        <fullName evidence="4">DNA topoisomerase</fullName>
    </recommendedName>
</protein>
<evidence type="ECO:0008006" key="4">
    <source>
        <dbReference type="Google" id="ProtNLM"/>
    </source>
</evidence>
<reference evidence="2" key="1">
    <citation type="submission" date="2023-10" db="EMBL/GenBank/DDBJ databases">
        <authorList>
            <person name="Chen Y."/>
            <person name="Shah S."/>
            <person name="Dougan E. K."/>
            <person name="Thang M."/>
            <person name="Chan C."/>
        </authorList>
    </citation>
    <scope>NUCLEOTIDE SEQUENCE [LARGE SCALE GENOMIC DNA]</scope>
</reference>
<evidence type="ECO:0000313" key="2">
    <source>
        <dbReference type="EMBL" id="CAK0812977.1"/>
    </source>
</evidence>
<feature type="non-terminal residue" evidence="2">
    <location>
        <position position="1"/>
    </location>
</feature>
<evidence type="ECO:0000313" key="3">
    <source>
        <dbReference type="Proteomes" id="UP001189429"/>
    </source>
</evidence>
<dbReference type="EMBL" id="CAUYUJ010005265">
    <property type="protein sequence ID" value="CAK0812977.1"/>
    <property type="molecule type" value="Genomic_DNA"/>
</dbReference>
<sequence length="279" mass="29015">PFWLKPVSSPLVAICLRSWPARVQLLEKMARAGSPLEGDPFVKRRSRAERTAARRRAVAAADSGLAAAMARVQELEKAFDMLVGDAGVADRVRALLPALSAMVRGVEPAWLDRLRRNVALHAAAQGVESLATADLRTLRTAQRGPRLGPAALEGASPRQRRPPSAGGEAAAPTDGGGLRAEAAVFVPAGSCEPLGMRCTCGAAVFSDFGGPPCGFPRCTGTPREPMYNVEGERIFEVPITPLACSAPPPEQEGQSLRDAAAVEGCAPPHAASGGAKTSG</sequence>
<proteinExistence type="predicted"/>
<feature type="region of interest" description="Disordered" evidence="1">
    <location>
        <begin position="244"/>
        <end position="279"/>
    </location>
</feature>
<organism evidence="2 3">
    <name type="scientific">Prorocentrum cordatum</name>
    <dbReference type="NCBI Taxonomy" id="2364126"/>
    <lineage>
        <taxon>Eukaryota</taxon>
        <taxon>Sar</taxon>
        <taxon>Alveolata</taxon>
        <taxon>Dinophyceae</taxon>
        <taxon>Prorocentrales</taxon>
        <taxon>Prorocentraceae</taxon>
        <taxon>Prorocentrum</taxon>
    </lineage>
</organism>
<dbReference type="Proteomes" id="UP001189429">
    <property type="component" value="Unassembled WGS sequence"/>
</dbReference>
<comment type="caution">
    <text evidence="2">The sequence shown here is derived from an EMBL/GenBank/DDBJ whole genome shotgun (WGS) entry which is preliminary data.</text>
</comment>
<evidence type="ECO:0000256" key="1">
    <source>
        <dbReference type="SAM" id="MobiDB-lite"/>
    </source>
</evidence>